<dbReference type="Proteomes" id="UP000224130">
    <property type="component" value="Unassembled WGS sequence"/>
</dbReference>
<dbReference type="EMBL" id="PDJJ01000001">
    <property type="protein sequence ID" value="PFG41796.1"/>
    <property type="molecule type" value="Genomic_DNA"/>
</dbReference>
<feature type="domain" description="Solute-binding protein family 3/N-terminal" evidence="2">
    <location>
        <begin position="46"/>
        <end position="262"/>
    </location>
</feature>
<reference evidence="3 4" key="1">
    <citation type="submission" date="2017-10" db="EMBL/GenBank/DDBJ databases">
        <title>Sequencing the genomes of 1000 actinobacteria strains.</title>
        <authorList>
            <person name="Klenk H.-P."/>
        </authorList>
    </citation>
    <scope>NUCLEOTIDE SEQUENCE [LARGE SCALE GENOMIC DNA]</scope>
    <source>
        <strain evidence="3 4">DSM 21863</strain>
    </source>
</reference>
<evidence type="ECO:0000256" key="1">
    <source>
        <dbReference type="ARBA" id="ARBA00022729"/>
    </source>
</evidence>
<dbReference type="PANTHER" id="PTHR35936">
    <property type="entry name" value="MEMBRANE-BOUND LYTIC MUREIN TRANSGLYCOSYLASE F"/>
    <property type="match status" value="1"/>
</dbReference>
<dbReference type="PANTHER" id="PTHR35936:SF17">
    <property type="entry name" value="ARGININE-BINDING EXTRACELLULAR PROTEIN ARTP"/>
    <property type="match status" value="1"/>
</dbReference>
<dbReference type="Pfam" id="PF00497">
    <property type="entry name" value="SBP_bac_3"/>
    <property type="match status" value="1"/>
</dbReference>
<dbReference type="AlphaFoldDB" id="A0A2A9ET99"/>
<gene>
    <name evidence="3" type="ORF">ATJ88_0439</name>
</gene>
<keyword evidence="1" id="KW-0732">Signal</keyword>
<evidence type="ECO:0000313" key="4">
    <source>
        <dbReference type="Proteomes" id="UP000224130"/>
    </source>
</evidence>
<accession>A0A2A9ET99</accession>
<proteinExistence type="predicted"/>
<dbReference type="InterPro" id="IPR001638">
    <property type="entry name" value="Solute-binding_3/MltF_N"/>
</dbReference>
<name>A0A2A9ET99_9MICO</name>
<keyword evidence="4" id="KW-1185">Reference proteome</keyword>
<protein>
    <submittedName>
        <fullName evidence="3">Amino acid ABC transporter substrate-binding protein (PAAT family)</fullName>
    </submittedName>
</protein>
<evidence type="ECO:0000313" key="3">
    <source>
        <dbReference type="EMBL" id="PFG41796.1"/>
    </source>
</evidence>
<organism evidence="3 4">
    <name type="scientific">Isoptericola jiangsuensis</name>
    <dbReference type="NCBI Taxonomy" id="548579"/>
    <lineage>
        <taxon>Bacteria</taxon>
        <taxon>Bacillati</taxon>
        <taxon>Actinomycetota</taxon>
        <taxon>Actinomycetes</taxon>
        <taxon>Micrococcales</taxon>
        <taxon>Promicromonosporaceae</taxon>
        <taxon>Isoptericola</taxon>
    </lineage>
</organism>
<evidence type="ECO:0000259" key="2">
    <source>
        <dbReference type="SMART" id="SM00062"/>
    </source>
</evidence>
<dbReference type="SMART" id="SM00062">
    <property type="entry name" value="PBPb"/>
    <property type="match status" value="1"/>
</dbReference>
<dbReference type="Gene3D" id="3.40.190.10">
    <property type="entry name" value="Periplasmic binding protein-like II"/>
    <property type="match status" value="2"/>
</dbReference>
<comment type="caution">
    <text evidence="3">The sequence shown here is derived from an EMBL/GenBank/DDBJ whole genome shotgun (WGS) entry which is preliminary data.</text>
</comment>
<dbReference type="SUPFAM" id="SSF53850">
    <property type="entry name" value="Periplasmic binding protein-like II"/>
    <property type="match status" value="1"/>
</dbReference>
<sequence>MRPLRFPGTGRAGTLVASGAVSTLAPMSHVPAPGPDVVAALAPTGRLRAVVNLGNPVLAQGTPDDPRGVTVDLAREVARLLGVPVTFACVDAARLSFAAVAEGRADVGFLAVEPARAAEVAFTEPYVLIEGVFAVRDGSPVRTAEDVDAAGVRVGVKEGSAYDLFLTRTLERAEVVRGAEGTAVFESAGLEVAAGIRQPVQRWVAEQGGLRVLEPRFTEIRQAVATGRDRTPQAVAWLRDAVERLRDGGFVAAALARSGQDATVPPAAHG</sequence>